<evidence type="ECO:0000256" key="12">
    <source>
        <dbReference type="ARBA" id="ARBA00023196"/>
    </source>
</evidence>
<dbReference type="PROSITE" id="PS00152">
    <property type="entry name" value="ATPASE_ALPHA_BETA"/>
    <property type="match status" value="1"/>
</dbReference>
<dbReference type="InterPro" id="IPR027417">
    <property type="entry name" value="P-loop_NTPase"/>
</dbReference>
<keyword evidence="8 14" id="KW-0067">ATP-binding</keyword>
<evidence type="ECO:0000313" key="19">
    <source>
        <dbReference type="EMBL" id="KRN59448.1"/>
    </source>
</evidence>
<evidence type="ECO:0000256" key="8">
    <source>
        <dbReference type="ARBA" id="ARBA00022840"/>
    </source>
</evidence>
<dbReference type="EC" id="7.1.2.2" evidence="14"/>
<dbReference type="InterPro" id="IPR023366">
    <property type="entry name" value="ATP_synth_asu-like_sf"/>
</dbReference>
<feature type="compositionally biased region" description="Basic and acidic residues" evidence="15">
    <location>
        <begin position="497"/>
        <end position="511"/>
    </location>
</feature>
<dbReference type="Pfam" id="PF00006">
    <property type="entry name" value="ATP-synt_ab"/>
    <property type="match status" value="1"/>
</dbReference>
<evidence type="ECO:0000256" key="10">
    <source>
        <dbReference type="ARBA" id="ARBA00023065"/>
    </source>
</evidence>
<dbReference type="OrthoDB" id="9803053at2"/>
<dbReference type="PIRSF" id="PIRSF039088">
    <property type="entry name" value="F_ATPase_subunit_alpha"/>
    <property type="match status" value="1"/>
</dbReference>
<feature type="site" description="Required for activity" evidence="14">
    <location>
        <position position="362"/>
    </location>
</feature>
<evidence type="ECO:0000256" key="3">
    <source>
        <dbReference type="ARBA" id="ARBA00008936"/>
    </source>
</evidence>
<evidence type="ECO:0000256" key="9">
    <source>
        <dbReference type="ARBA" id="ARBA00022967"/>
    </source>
</evidence>
<reference evidence="19 20" key="1">
    <citation type="journal article" date="2015" name="Genome Announc.">
        <title>Expanding the biotechnology potential of lactobacilli through comparative genomics of 213 strains and associated genera.</title>
        <authorList>
            <person name="Sun Z."/>
            <person name="Harris H.M."/>
            <person name="McCann A."/>
            <person name="Guo C."/>
            <person name="Argimon S."/>
            <person name="Zhang W."/>
            <person name="Yang X."/>
            <person name="Jeffery I.B."/>
            <person name="Cooney J.C."/>
            <person name="Kagawa T.F."/>
            <person name="Liu W."/>
            <person name="Song Y."/>
            <person name="Salvetti E."/>
            <person name="Wrobel A."/>
            <person name="Rasinkangas P."/>
            <person name="Parkhill J."/>
            <person name="Rea M.C."/>
            <person name="O'Sullivan O."/>
            <person name="Ritari J."/>
            <person name="Douillard F.P."/>
            <person name="Paul Ross R."/>
            <person name="Yang R."/>
            <person name="Briner A.E."/>
            <person name="Felis G.E."/>
            <person name="de Vos W.M."/>
            <person name="Barrangou R."/>
            <person name="Klaenhammer T.R."/>
            <person name="Caufield P.W."/>
            <person name="Cui Y."/>
            <person name="Zhang H."/>
            <person name="O'Toole P.W."/>
        </authorList>
    </citation>
    <scope>NUCLEOTIDE SEQUENCE [LARGE SCALE GENOMIC DNA]</scope>
    <source>
        <strain evidence="19 20">DSM 17896</strain>
    </source>
</reference>
<dbReference type="Proteomes" id="UP000050934">
    <property type="component" value="Unassembled WGS sequence"/>
</dbReference>
<evidence type="ECO:0000256" key="11">
    <source>
        <dbReference type="ARBA" id="ARBA00023136"/>
    </source>
</evidence>
<sequence>MSIKTEEISSLIKKQLANYEDSISVQETGTVTYVGDGVARADGLENAMAGELLEFSNGVYGMAQNLESNNVGIVVLGDFTGIREGDTVKRTGRIMEVPVGDQLLGRVVDPLGRPLDGLGEIKTDKTRPIEHKAPDVMERKSVSVPVQTGIKVIDALVPIGRGQRELIIGDRKTGKTSIALDTIINQKNQNMICVYVAIGQKESTVKASVETLRKYGALDYTIVVSASASNPAPLLYIAPYAGAAMGEEFMYNGKDVLIVYDDLSKQADAYRELSLILRRPPGREAYPGDIFYTHSRLLERAARLSDDLGGGSMTALPIIQTQAGDVSAYIPTNVISITDGQIFLDADSFYAGQRPAIDAGTSVSRVGGDAQIKAMKKVAGTLRLDIASYNELASFAQFGSDLDSETQARLARGQRTMEVLKQGLHEPQPVEQQVVTLYALSHSYLDNVPVDDIQRFESELANYMRANHQDLYDQIKSTGKLPEGDSLDKAISDFKETFKTSDQKKSEKADEASDNSDDSEDANN</sequence>
<dbReference type="STRING" id="396268.IV45_GL001191"/>
<feature type="region of interest" description="Disordered" evidence="15">
    <location>
        <begin position="497"/>
        <end position="524"/>
    </location>
</feature>
<dbReference type="NCBIfam" id="TIGR00962">
    <property type="entry name" value="atpA"/>
    <property type="match status" value="1"/>
</dbReference>
<dbReference type="SUPFAM" id="SSF52540">
    <property type="entry name" value="P-loop containing nucleoside triphosphate hydrolases"/>
    <property type="match status" value="1"/>
</dbReference>
<feature type="binding site" evidence="14">
    <location>
        <begin position="169"/>
        <end position="176"/>
    </location>
    <ligand>
        <name>ATP</name>
        <dbReference type="ChEBI" id="CHEBI:30616"/>
    </ligand>
</feature>
<accession>A0A0R2I2Y4</accession>
<dbReference type="InterPro" id="IPR036121">
    <property type="entry name" value="ATPase_F1/V1/A1_a/bsu_N_sf"/>
</dbReference>
<gene>
    <name evidence="14" type="primary">atpA</name>
    <name evidence="19" type="ORF">IV45_GL001191</name>
</gene>
<dbReference type="PATRIC" id="fig|396268.3.peg.1203"/>
<keyword evidence="9 14" id="KW-1278">Translocase</keyword>
<comment type="caution">
    <text evidence="19">The sequence shown here is derived from an EMBL/GenBank/DDBJ whole genome shotgun (WGS) entry which is preliminary data.</text>
</comment>
<keyword evidence="5 14" id="KW-1003">Cell membrane</keyword>
<dbReference type="Gene3D" id="1.20.150.20">
    <property type="entry name" value="ATP synthase alpha/beta chain, C-terminal domain"/>
    <property type="match status" value="1"/>
</dbReference>
<comment type="catalytic activity">
    <reaction evidence="14">
        <text>ATP + H2O + 4 H(+)(in) = ADP + phosphate + 5 H(+)(out)</text>
        <dbReference type="Rhea" id="RHEA:57720"/>
        <dbReference type="ChEBI" id="CHEBI:15377"/>
        <dbReference type="ChEBI" id="CHEBI:15378"/>
        <dbReference type="ChEBI" id="CHEBI:30616"/>
        <dbReference type="ChEBI" id="CHEBI:43474"/>
        <dbReference type="ChEBI" id="CHEBI:456216"/>
        <dbReference type="EC" id="7.1.2.2"/>
    </reaction>
</comment>
<evidence type="ECO:0000256" key="7">
    <source>
        <dbReference type="ARBA" id="ARBA00022781"/>
    </source>
</evidence>
<evidence type="ECO:0000256" key="15">
    <source>
        <dbReference type="SAM" id="MobiDB-lite"/>
    </source>
</evidence>
<evidence type="ECO:0000259" key="16">
    <source>
        <dbReference type="Pfam" id="PF00006"/>
    </source>
</evidence>
<keyword evidence="10 14" id="KW-0406">Ion transport</keyword>
<dbReference type="CDD" id="cd18113">
    <property type="entry name" value="ATP-synt_F1_alpha_C"/>
    <property type="match status" value="1"/>
</dbReference>
<keyword evidence="4 14" id="KW-0813">Transport</keyword>
<keyword evidence="11 14" id="KW-0472">Membrane</keyword>
<dbReference type="FunFam" id="2.40.30.20:FF:000001">
    <property type="entry name" value="ATP synthase subunit alpha"/>
    <property type="match status" value="1"/>
</dbReference>
<dbReference type="AlphaFoldDB" id="A0A0R2I2Y4"/>
<comment type="subcellular location">
    <subcellularLocation>
        <location evidence="14">Cell membrane</location>
        <topology evidence="14">Peripheral membrane protein</topology>
    </subcellularLocation>
    <subcellularLocation>
        <location evidence="2">Membrane</location>
        <topology evidence="2">Peripheral membrane protein</topology>
    </subcellularLocation>
</comment>
<dbReference type="Pfam" id="PF00306">
    <property type="entry name" value="ATP-synt_ab_C"/>
    <property type="match status" value="1"/>
</dbReference>
<keyword evidence="20" id="KW-1185">Reference proteome</keyword>
<dbReference type="CDD" id="cd18116">
    <property type="entry name" value="ATP-synt_F1_alpha_N"/>
    <property type="match status" value="1"/>
</dbReference>
<feature type="domain" description="ATPase F1/V1/A1 complex alpha/beta subunit nucleotide-binding" evidence="16">
    <location>
        <begin position="149"/>
        <end position="364"/>
    </location>
</feature>
<dbReference type="InterPro" id="IPR004100">
    <property type="entry name" value="ATPase_F1/V1/A1_a/bsu_N"/>
</dbReference>
<dbReference type="EMBL" id="JQBW01000004">
    <property type="protein sequence ID" value="KRN59448.1"/>
    <property type="molecule type" value="Genomic_DNA"/>
</dbReference>
<dbReference type="InterPro" id="IPR000194">
    <property type="entry name" value="ATPase_F1/V1/A1_a/bsu_nucl-bd"/>
</dbReference>
<dbReference type="SUPFAM" id="SSF50615">
    <property type="entry name" value="N-terminal domain of alpha and beta subunits of F1 ATP synthase"/>
    <property type="match status" value="1"/>
</dbReference>
<name>A0A0R2I2Y4_9LACO</name>
<dbReference type="GO" id="GO:0005886">
    <property type="term" value="C:plasma membrane"/>
    <property type="evidence" value="ECO:0007669"/>
    <property type="project" value="UniProtKB-SubCell"/>
</dbReference>
<evidence type="ECO:0000313" key="20">
    <source>
        <dbReference type="Proteomes" id="UP000050934"/>
    </source>
</evidence>
<feature type="domain" description="ATP synthase alpha subunit C-terminal" evidence="17">
    <location>
        <begin position="371"/>
        <end position="492"/>
    </location>
</feature>
<evidence type="ECO:0000256" key="2">
    <source>
        <dbReference type="ARBA" id="ARBA00004170"/>
    </source>
</evidence>
<dbReference type="GO" id="GO:0045259">
    <property type="term" value="C:proton-transporting ATP synthase complex"/>
    <property type="evidence" value="ECO:0007669"/>
    <property type="project" value="UniProtKB-KW"/>
</dbReference>
<dbReference type="SUPFAM" id="SSF47917">
    <property type="entry name" value="C-terminal domain of alpha and beta subunits of F1 ATP synthase"/>
    <property type="match status" value="1"/>
</dbReference>
<dbReference type="Gene3D" id="2.40.30.20">
    <property type="match status" value="1"/>
</dbReference>
<dbReference type="InterPro" id="IPR033732">
    <property type="entry name" value="ATP_synth_F1_a_nt-bd_dom"/>
</dbReference>
<dbReference type="PANTHER" id="PTHR48082:SF2">
    <property type="entry name" value="ATP SYNTHASE SUBUNIT ALPHA, MITOCHONDRIAL"/>
    <property type="match status" value="1"/>
</dbReference>
<evidence type="ECO:0000259" key="18">
    <source>
        <dbReference type="Pfam" id="PF02874"/>
    </source>
</evidence>
<evidence type="ECO:0000256" key="13">
    <source>
        <dbReference type="ARBA" id="ARBA00023310"/>
    </source>
</evidence>
<evidence type="ECO:0000256" key="14">
    <source>
        <dbReference type="HAMAP-Rule" id="MF_01346"/>
    </source>
</evidence>
<comment type="similarity">
    <text evidence="3 14">Belongs to the ATPase alpha/beta chains family.</text>
</comment>
<dbReference type="FunFam" id="1.20.150.20:FF:000001">
    <property type="entry name" value="ATP synthase subunit alpha"/>
    <property type="match status" value="1"/>
</dbReference>
<proteinExistence type="inferred from homology"/>
<evidence type="ECO:0000256" key="4">
    <source>
        <dbReference type="ARBA" id="ARBA00022448"/>
    </source>
</evidence>
<evidence type="ECO:0000259" key="17">
    <source>
        <dbReference type="Pfam" id="PF00306"/>
    </source>
</evidence>
<keyword evidence="6 14" id="KW-0547">Nucleotide-binding</keyword>
<dbReference type="NCBIfam" id="NF009884">
    <property type="entry name" value="PRK13343.1"/>
    <property type="match status" value="1"/>
</dbReference>
<dbReference type="PANTHER" id="PTHR48082">
    <property type="entry name" value="ATP SYNTHASE SUBUNIT ALPHA, MITOCHONDRIAL"/>
    <property type="match status" value="1"/>
</dbReference>
<keyword evidence="7 14" id="KW-0375">Hydrogen ion transport</keyword>
<organism evidence="19 20">
    <name type="scientific">Limosilactobacillus secaliphilus</name>
    <dbReference type="NCBI Taxonomy" id="396268"/>
    <lineage>
        <taxon>Bacteria</taxon>
        <taxon>Bacillati</taxon>
        <taxon>Bacillota</taxon>
        <taxon>Bacilli</taxon>
        <taxon>Lactobacillales</taxon>
        <taxon>Lactobacillaceae</taxon>
        <taxon>Limosilactobacillus</taxon>
    </lineage>
</organism>
<dbReference type="GO" id="GO:0046933">
    <property type="term" value="F:proton-transporting ATP synthase activity, rotational mechanism"/>
    <property type="evidence" value="ECO:0007669"/>
    <property type="project" value="UniProtKB-UniRule"/>
</dbReference>
<dbReference type="HAMAP" id="MF_01346">
    <property type="entry name" value="ATP_synth_alpha_bact"/>
    <property type="match status" value="1"/>
</dbReference>
<dbReference type="CDD" id="cd01132">
    <property type="entry name" value="F1-ATPase_alpha_CD"/>
    <property type="match status" value="1"/>
</dbReference>
<dbReference type="InterPro" id="IPR005294">
    <property type="entry name" value="ATP_synth_F1_asu"/>
</dbReference>
<dbReference type="Gene3D" id="3.40.50.300">
    <property type="entry name" value="P-loop containing nucleotide triphosphate hydrolases"/>
    <property type="match status" value="1"/>
</dbReference>
<feature type="domain" description="ATPase F1/V1/A1 complex alpha/beta subunit N-terminal" evidence="18">
    <location>
        <begin position="25"/>
        <end position="92"/>
    </location>
</feature>
<keyword evidence="13 14" id="KW-0066">ATP synthesis</keyword>
<dbReference type="Pfam" id="PF02874">
    <property type="entry name" value="ATP-synt_ab_N"/>
    <property type="match status" value="1"/>
</dbReference>
<comment type="function">
    <text evidence="1 14">Produces ATP from ADP in the presence of a proton gradient across the membrane. The alpha chain is a regulatory subunit.</text>
</comment>
<evidence type="ECO:0000256" key="5">
    <source>
        <dbReference type="ARBA" id="ARBA00022475"/>
    </source>
</evidence>
<dbReference type="GO" id="GO:0043531">
    <property type="term" value="F:ADP binding"/>
    <property type="evidence" value="ECO:0007669"/>
    <property type="project" value="TreeGrafter"/>
</dbReference>
<dbReference type="RefSeq" id="WP_057739555.1">
    <property type="nucleotide sequence ID" value="NZ_JQBW01000004.1"/>
</dbReference>
<evidence type="ECO:0000256" key="1">
    <source>
        <dbReference type="ARBA" id="ARBA00003784"/>
    </source>
</evidence>
<dbReference type="InterPro" id="IPR038376">
    <property type="entry name" value="ATP_synth_asu_C_sf"/>
</dbReference>
<evidence type="ECO:0000256" key="6">
    <source>
        <dbReference type="ARBA" id="ARBA00022741"/>
    </source>
</evidence>
<dbReference type="InterPro" id="IPR020003">
    <property type="entry name" value="ATPase_a/bsu_AS"/>
</dbReference>
<dbReference type="InterPro" id="IPR000793">
    <property type="entry name" value="ATP_synth_asu_C"/>
</dbReference>
<dbReference type="GO" id="GO:0005524">
    <property type="term" value="F:ATP binding"/>
    <property type="evidence" value="ECO:0007669"/>
    <property type="project" value="UniProtKB-UniRule"/>
</dbReference>
<feature type="compositionally biased region" description="Acidic residues" evidence="15">
    <location>
        <begin position="512"/>
        <end position="524"/>
    </location>
</feature>
<protein>
    <recommendedName>
        <fullName evidence="14">ATP synthase subunit alpha</fullName>
        <ecNumber evidence="14">7.1.2.2</ecNumber>
    </recommendedName>
    <alternativeName>
        <fullName evidence="14">ATP synthase F1 sector subunit alpha</fullName>
    </alternativeName>
    <alternativeName>
        <fullName evidence="14">F-ATPase subunit alpha</fullName>
    </alternativeName>
</protein>
<keyword evidence="12 14" id="KW-0139">CF(1)</keyword>
<dbReference type="FunFam" id="3.40.50.300:FF:000002">
    <property type="entry name" value="ATP synthase subunit alpha"/>
    <property type="match status" value="1"/>
</dbReference>